<keyword evidence="3 6" id="KW-0134">Cell wall</keyword>
<comment type="caution">
    <text evidence="7">The sequence shown here is derived from an EMBL/GenBank/DDBJ whole genome shotgun (WGS) entry which is preliminary data.</text>
</comment>
<evidence type="ECO:0000256" key="6">
    <source>
        <dbReference type="RuleBase" id="RU365009"/>
    </source>
</evidence>
<dbReference type="STRING" id="154538.A0A1M2V347"/>
<keyword evidence="4 6" id="KW-0964">Secreted</keyword>
<evidence type="ECO:0000256" key="5">
    <source>
        <dbReference type="ARBA" id="ARBA00023157"/>
    </source>
</evidence>
<dbReference type="Proteomes" id="UP000184267">
    <property type="component" value="Unassembled WGS sequence"/>
</dbReference>
<keyword evidence="5 6" id="KW-1015">Disulfide bond</keyword>
<proteinExistence type="inferred from homology"/>
<dbReference type="GO" id="GO:0005199">
    <property type="term" value="F:structural constituent of cell wall"/>
    <property type="evidence" value="ECO:0007669"/>
    <property type="project" value="InterPro"/>
</dbReference>
<dbReference type="EMBL" id="MNAD01001707">
    <property type="protein sequence ID" value="OJT01998.1"/>
    <property type="molecule type" value="Genomic_DNA"/>
</dbReference>
<organism evidence="7 8">
    <name type="scientific">Trametes pubescens</name>
    <name type="common">White-rot fungus</name>
    <dbReference type="NCBI Taxonomy" id="154538"/>
    <lineage>
        <taxon>Eukaryota</taxon>
        <taxon>Fungi</taxon>
        <taxon>Dikarya</taxon>
        <taxon>Basidiomycota</taxon>
        <taxon>Agaricomycotina</taxon>
        <taxon>Agaricomycetes</taxon>
        <taxon>Polyporales</taxon>
        <taxon>Polyporaceae</taxon>
        <taxon>Trametes</taxon>
    </lineage>
</organism>
<comment type="similarity">
    <text evidence="2 6">Belongs to the fungal hydrophobin family.</text>
</comment>
<accession>A0A1M2V347</accession>
<sequence length="134" mass="13305">MFARVAVLALALPLLAAAQNCNTGAVQCCNSLEKSDSAAGLAILSTLGLGLGDVTGQIGLQCSPLSAVGVGASSCKSSPVCCQNNNVVRAFATFGGLATVTDTSRTGRRGLGWLCAHHPLRDVVVDGGSCGGGE</sequence>
<comment type="subcellular location">
    <subcellularLocation>
        <location evidence="1 6">Secreted</location>
        <location evidence="1 6">Cell wall</location>
    </subcellularLocation>
</comment>
<gene>
    <name evidence="7" type="ORF">TRAPUB_7532</name>
</gene>
<dbReference type="AlphaFoldDB" id="A0A1M2V347"/>
<feature type="signal peptide" evidence="6">
    <location>
        <begin position="1"/>
        <end position="18"/>
    </location>
</feature>
<dbReference type="CDD" id="cd23507">
    <property type="entry name" value="hydrophobin_I"/>
    <property type="match status" value="1"/>
</dbReference>
<dbReference type="Pfam" id="PF01185">
    <property type="entry name" value="Hydrophobin"/>
    <property type="match status" value="1"/>
</dbReference>
<evidence type="ECO:0000256" key="4">
    <source>
        <dbReference type="ARBA" id="ARBA00022525"/>
    </source>
</evidence>
<dbReference type="SMART" id="SM00075">
    <property type="entry name" value="HYDRO"/>
    <property type="match status" value="1"/>
</dbReference>
<evidence type="ECO:0000256" key="1">
    <source>
        <dbReference type="ARBA" id="ARBA00004191"/>
    </source>
</evidence>
<evidence type="ECO:0000313" key="7">
    <source>
        <dbReference type="EMBL" id="OJT01998.1"/>
    </source>
</evidence>
<dbReference type="GO" id="GO:0009277">
    <property type="term" value="C:fungal-type cell wall"/>
    <property type="evidence" value="ECO:0007669"/>
    <property type="project" value="InterPro"/>
</dbReference>
<feature type="chain" id="PRO_5013987561" description="Hydrophobin" evidence="6">
    <location>
        <begin position="19"/>
        <end position="134"/>
    </location>
</feature>
<reference evidence="7 8" key="1">
    <citation type="submission" date="2016-10" db="EMBL/GenBank/DDBJ databases">
        <title>Genome sequence of the basidiomycete white-rot fungus Trametes pubescens.</title>
        <authorList>
            <person name="Makela M.R."/>
            <person name="Granchi Z."/>
            <person name="Peng M."/>
            <person name="De Vries R.P."/>
            <person name="Grigoriev I."/>
            <person name="Riley R."/>
            <person name="Hilden K."/>
        </authorList>
    </citation>
    <scope>NUCLEOTIDE SEQUENCE [LARGE SCALE GENOMIC DNA]</scope>
    <source>
        <strain evidence="7 8">FBCC735</strain>
    </source>
</reference>
<keyword evidence="6" id="KW-0732">Signal</keyword>
<evidence type="ECO:0000256" key="2">
    <source>
        <dbReference type="ARBA" id="ARBA00010446"/>
    </source>
</evidence>
<name>A0A1M2V347_TRAPU</name>
<evidence type="ECO:0000256" key="3">
    <source>
        <dbReference type="ARBA" id="ARBA00022512"/>
    </source>
</evidence>
<dbReference type="OMA" id="GIINIGC"/>
<protein>
    <recommendedName>
        <fullName evidence="6">Hydrophobin</fullName>
    </recommendedName>
</protein>
<keyword evidence="8" id="KW-1185">Reference proteome</keyword>
<evidence type="ECO:0000313" key="8">
    <source>
        <dbReference type="Proteomes" id="UP000184267"/>
    </source>
</evidence>
<dbReference type="OrthoDB" id="4225815at2759"/>
<dbReference type="InterPro" id="IPR001338">
    <property type="entry name" value="Class_I_Hydrophobin"/>
</dbReference>